<accession>K6WSL0</accession>
<dbReference type="InterPro" id="IPR032710">
    <property type="entry name" value="NTF2-like_dom_sf"/>
</dbReference>
<dbReference type="RefSeq" id="WP_006331623.1">
    <property type="nucleotide sequence ID" value="NZ_BAHC01000065.1"/>
</dbReference>
<dbReference type="Gene3D" id="3.10.450.50">
    <property type="match status" value="1"/>
</dbReference>
<dbReference type="InterPro" id="IPR037401">
    <property type="entry name" value="SnoaL-like"/>
</dbReference>
<evidence type="ECO:0000259" key="1">
    <source>
        <dbReference type="Pfam" id="PF13577"/>
    </source>
</evidence>
<dbReference type="EMBL" id="BAHC01000065">
    <property type="protein sequence ID" value="GAB89554.1"/>
    <property type="molecule type" value="Genomic_DNA"/>
</dbReference>
<dbReference type="STRING" id="1108045.GORHZ_065_00190"/>
<dbReference type="Proteomes" id="UP000008363">
    <property type="component" value="Unassembled WGS sequence"/>
</dbReference>
<dbReference type="Pfam" id="PF13577">
    <property type="entry name" value="SnoaL_4"/>
    <property type="match status" value="1"/>
</dbReference>
<evidence type="ECO:0000313" key="2">
    <source>
        <dbReference type="EMBL" id="GAB89554.1"/>
    </source>
</evidence>
<proteinExistence type="predicted"/>
<evidence type="ECO:0000313" key="3">
    <source>
        <dbReference type="Proteomes" id="UP000008363"/>
    </source>
</evidence>
<sequence length="123" mass="13691">MDIDIVAIHTVLAGYGRLIDTRNAYDWARLFAADGRLEIVGHEPHIGHEALRAFAENSPVGTHLTGIPEIERLRSGEVSCVSTWLFRNRVDGAIKTGLYRDVLVRDPATDELLFAHRLIEMAG</sequence>
<keyword evidence="3" id="KW-1185">Reference proteome</keyword>
<feature type="domain" description="SnoaL-like" evidence="1">
    <location>
        <begin position="4"/>
        <end position="107"/>
    </location>
</feature>
<organism evidence="2 3">
    <name type="scientific">Gordonia rhizosphera NBRC 16068</name>
    <dbReference type="NCBI Taxonomy" id="1108045"/>
    <lineage>
        <taxon>Bacteria</taxon>
        <taxon>Bacillati</taxon>
        <taxon>Actinomycetota</taxon>
        <taxon>Actinomycetes</taxon>
        <taxon>Mycobacteriales</taxon>
        <taxon>Gordoniaceae</taxon>
        <taxon>Gordonia</taxon>
    </lineage>
</organism>
<gene>
    <name evidence="2" type="ORF">GORHZ_065_00190</name>
</gene>
<protein>
    <recommendedName>
        <fullName evidence="1">SnoaL-like domain-containing protein</fullName>
    </recommendedName>
</protein>
<dbReference type="AlphaFoldDB" id="K6WSL0"/>
<reference evidence="2 3" key="1">
    <citation type="submission" date="2012-08" db="EMBL/GenBank/DDBJ databases">
        <title>Whole genome shotgun sequence of Gordonia rhizosphera NBRC 16068.</title>
        <authorList>
            <person name="Takarada H."/>
            <person name="Isaki S."/>
            <person name="Hosoyama A."/>
            <person name="Tsuchikane K."/>
            <person name="Katsumata H."/>
            <person name="Baba S."/>
            <person name="Ohji S."/>
            <person name="Yamazaki S."/>
            <person name="Fujita N."/>
        </authorList>
    </citation>
    <scope>NUCLEOTIDE SEQUENCE [LARGE SCALE GENOMIC DNA]</scope>
    <source>
        <strain evidence="2 3">NBRC 16068</strain>
    </source>
</reference>
<dbReference type="SUPFAM" id="SSF54427">
    <property type="entry name" value="NTF2-like"/>
    <property type="match status" value="1"/>
</dbReference>
<dbReference type="OrthoDB" id="4465318at2"/>
<name>K6WSL0_9ACTN</name>
<comment type="caution">
    <text evidence="2">The sequence shown here is derived from an EMBL/GenBank/DDBJ whole genome shotgun (WGS) entry which is preliminary data.</text>
</comment>